<evidence type="ECO:0000313" key="3">
    <source>
        <dbReference type="Proteomes" id="UP000187203"/>
    </source>
</evidence>
<dbReference type="EMBL" id="AWUE01014968">
    <property type="protein sequence ID" value="OMP00255.1"/>
    <property type="molecule type" value="Genomic_DNA"/>
</dbReference>
<evidence type="ECO:0000313" key="2">
    <source>
        <dbReference type="EMBL" id="OMP00255.1"/>
    </source>
</evidence>
<comment type="caution">
    <text evidence="2">The sequence shown here is derived from an EMBL/GenBank/DDBJ whole genome shotgun (WGS) entry which is preliminary data.</text>
</comment>
<name>A0A1R3JZI1_9ROSI</name>
<accession>A0A1R3JZI1</accession>
<keyword evidence="3" id="KW-1185">Reference proteome</keyword>
<organism evidence="2 3">
    <name type="scientific">Corchorus olitorius</name>
    <dbReference type="NCBI Taxonomy" id="93759"/>
    <lineage>
        <taxon>Eukaryota</taxon>
        <taxon>Viridiplantae</taxon>
        <taxon>Streptophyta</taxon>
        <taxon>Embryophyta</taxon>
        <taxon>Tracheophyta</taxon>
        <taxon>Spermatophyta</taxon>
        <taxon>Magnoliopsida</taxon>
        <taxon>eudicotyledons</taxon>
        <taxon>Gunneridae</taxon>
        <taxon>Pentapetalae</taxon>
        <taxon>rosids</taxon>
        <taxon>malvids</taxon>
        <taxon>Malvales</taxon>
        <taxon>Malvaceae</taxon>
        <taxon>Grewioideae</taxon>
        <taxon>Apeibeae</taxon>
        <taxon>Corchorus</taxon>
    </lineage>
</organism>
<evidence type="ECO:0000256" key="1">
    <source>
        <dbReference type="SAM" id="MobiDB-lite"/>
    </source>
</evidence>
<dbReference type="Proteomes" id="UP000187203">
    <property type="component" value="Unassembled WGS sequence"/>
</dbReference>
<feature type="compositionally biased region" description="Basic and acidic residues" evidence="1">
    <location>
        <begin position="1"/>
        <end position="15"/>
    </location>
</feature>
<proteinExistence type="predicted"/>
<gene>
    <name evidence="2" type="ORF">COLO4_12795</name>
</gene>
<feature type="region of interest" description="Disordered" evidence="1">
    <location>
        <begin position="1"/>
        <end position="43"/>
    </location>
</feature>
<protein>
    <submittedName>
        <fullName evidence="2">Uncharacterized protein</fullName>
    </submittedName>
</protein>
<dbReference type="AlphaFoldDB" id="A0A1R3JZI1"/>
<reference evidence="3" key="1">
    <citation type="submission" date="2013-09" db="EMBL/GenBank/DDBJ databases">
        <title>Corchorus olitorius genome sequencing.</title>
        <authorList>
            <person name="Alam M."/>
            <person name="Haque M.S."/>
            <person name="Islam M.S."/>
            <person name="Emdad E.M."/>
            <person name="Islam M.M."/>
            <person name="Ahmed B."/>
            <person name="Halim A."/>
            <person name="Hossen Q.M.M."/>
            <person name="Hossain M.Z."/>
            <person name="Ahmed R."/>
            <person name="Khan M.M."/>
            <person name="Islam R."/>
            <person name="Rashid M.M."/>
            <person name="Khan S.A."/>
            <person name="Rahman M.S."/>
            <person name="Alam M."/>
            <person name="Yahiya A.S."/>
            <person name="Khan M.S."/>
            <person name="Azam M.S."/>
            <person name="Haque T."/>
            <person name="Lashkar M.Z.H."/>
            <person name="Akhand A.I."/>
            <person name="Morshed G."/>
            <person name="Roy S."/>
            <person name="Uddin K.S."/>
            <person name="Rabeya T."/>
            <person name="Hossain A.S."/>
            <person name="Chowdhury A."/>
            <person name="Snigdha A.R."/>
            <person name="Mortoza M.S."/>
            <person name="Matin S.A."/>
            <person name="Hoque S.M.E."/>
            <person name="Islam M.K."/>
            <person name="Roy D.K."/>
            <person name="Haider R."/>
            <person name="Moosa M.M."/>
            <person name="Elias S.M."/>
            <person name="Hasan A.M."/>
            <person name="Jahan S."/>
            <person name="Shafiuddin M."/>
            <person name="Mahmood N."/>
            <person name="Shommy N.S."/>
        </authorList>
    </citation>
    <scope>NUCLEOTIDE SEQUENCE [LARGE SCALE GENOMIC DNA]</scope>
    <source>
        <strain evidence="3">cv. O-4</strain>
    </source>
</reference>
<sequence>MMNKARFFEFQRQEKGSIMGGSQAKDSLPQGQEDEDGAMSWQL</sequence>